<dbReference type="RefSeq" id="WP_269905270.1">
    <property type="nucleotide sequence ID" value="NZ_JAPFQA010000003.1"/>
</dbReference>
<sequence length="70" mass="7600">MVFMVLSPNPDPLPENGAIRGNGFTRLGRPLGGAKITAFSRSLVFYAKAAYMRSIDISADRSGPRDLRVC</sequence>
<reference evidence="1" key="1">
    <citation type="submission" date="2022-11" db="EMBL/GenBank/DDBJ databases">
        <authorList>
            <person name="Coimbra C."/>
        </authorList>
    </citation>
    <scope>NUCLEOTIDE SEQUENCE</scope>
    <source>
        <strain evidence="1">Jales19</strain>
    </source>
</reference>
<keyword evidence="2" id="KW-1185">Reference proteome</keyword>
<dbReference type="Proteomes" id="UP001152178">
    <property type="component" value="Unassembled WGS sequence"/>
</dbReference>
<evidence type="ECO:0000313" key="2">
    <source>
        <dbReference type="Proteomes" id="UP001152178"/>
    </source>
</evidence>
<gene>
    <name evidence="1" type="ORF">OOJ09_11220</name>
</gene>
<accession>A0ABT4QT40</accession>
<comment type="caution">
    <text evidence="1">The sequence shown here is derived from an EMBL/GenBank/DDBJ whole genome shotgun (WGS) entry which is preliminary data.</text>
</comment>
<proteinExistence type="predicted"/>
<dbReference type="EMBL" id="JAPFQA010000003">
    <property type="protein sequence ID" value="MCZ8544755.1"/>
    <property type="molecule type" value="Genomic_DNA"/>
</dbReference>
<organism evidence="1 2">
    <name type="scientific">Mesorhizobium qingshengii</name>
    <dbReference type="NCBI Taxonomy" id="1165689"/>
    <lineage>
        <taxon>Bacteria</taxon>
        <taxon>Pseudomonadati</taxon>
        <taxon>Pseudomonadota</taxon>
        <taxon>Alphaproteobacteria</taxon>
        <taxon>Hyphomicrobiales</taxon>
        <taxon>Phyllobacteriaceae</taxon>
        <taxon>Mesorhizobium</taxon>
    </lineage>
</organism>
<name>A0ABT4QT40_9HYPH</name>
<evidence type="ECO:0000313" key="1">
    <source>
        <dbReference type="EMBL" id="MCZ8544755.1"/>
    </source>
</evidence>
<protein>
    <submittedName>
        <fullName evidence="1">Uncharacterized protein</fullName>
    </submittedName>
</protein>